<feature type="compositionally biased region" description="Basic and acidic residues" evidence="1">
    <location>
        <begin position="325"/>
        <end position="386"/>
    </location>
</feature>
<feature type="compositionally biased region" description="Acidic residues" evidence="1">
    <location>
        <begin position="163"/>
        <end position="176"/>
    </location>
</feature>
<sequence>MSEKAHMTADDLLLGGDTAAVSGDLGRRRTKMGREEVVSYGSGPVSVIGEEVEPDEKLEKLHGMSSYNGERRKSSKRGNQVYGEGFPLPVRSRTRISVDPRDSELERDMRDMRGEQLDRSQVGLGSRIRIVSDDEKERGRRDIEKDRARGGSSIPRVEIQQPEQDEIVVFEEDDDEERSHRRSRVGRRVRERSTARTIDTWERSEVGQSTIVTPTPRNESRGRSGVGESERNLKIPGLVGGRGRDLSIPRSVDSWERSDVGESTILSQRTKSRTPKPRSRVSARDKRERSSTRTVDTWERSEVGESTVLSGPGSRSRTSRSGLGGRDRERELSRVAKERERERERERDSGYEGGEVERSYGGRGYDGEGERWHGRGYEYKERDRGHSPVPSRLGESRRDRKMWGERGSGVSDTRRG</sequence>
<feature type="compositionally biased region" description="Basic residues" evidence="1">
    <location>
        <begin position="270"/>
        <end position="281"/>
    </location>
</feature>
<evidence type="ECO:0000313" key="3">
    <source>
        <dbReference type="Proteomes" id="UP000672032"/>
    </source>
</evidence>
<feature type="compositionally biased region" description="Basic and acidic residues" evidence="1">
    <location>
        <begin position="282"/>
        <end position="303"/>
    </location>
</feature>
<feature type="compositionally biased region" description="Basic and acidic residues" evidence="1">
    <location>
        <begin position="394"/>
        <end position="404"/>
    </location>
</feature>
<proteinExistence type="predicted"/>
<feature type="compositionally biased region" description="Polar residues" evidence="1">
    <location>
        <begin position="206"/>
        <end position="217"/>
    </location>
</feature>
<reference evidence="2" key="1">
    <citation type="submission" date="2020-10" db="EMBL/GenBank/DDBJ databases">
        <title>Genome Sequence of Monilinia vaccinii-corymbosi Sheds Light on Mummy Berry Disease Infection of Blueberry and Mating Type.</title>
        <authorList>
            <person name="Yow A.G."/>
            <person name="Zhang Y."/>
            <person name="Bansal K."/>
            <person name="Eacker S.M."/>
            <person name="Sullivan S."/>
            <person name="Liachko I."/>
            <person name="Cubeta M.A."/>
            <person name="Rollins J.A."/>
            <person name="Ashrafi H."/>
        </authorList>
    </citation>
    <scope>NUCLEOTIDE SEQUENCE</scope>
    <source>
        <strain evidence="2">RL-1</strain>
    </source>
</reference>
<dbReference type="Proteomes" id="UP000672032">
    <property type="component" value="Chromosome 5"/>
</dbReference>
<protein>
    <submittedName>
        <fullName evidence="2">Uncharacterized protein</fullName>
    </submittedName>
</protein>
<feature type="compositionally biased region" description="Basic residues" evidence="1">
    <location>
        <begin position="180"/>
        <end position="190"/>
    </location>
</feature>
<dbReference type="EMBL" id="CP063409">
    <property type="protein sequence ID" value="QSZ34806.1"/>
    <property type="molecule type" value="Genomic_DNA"/>
</dbReference>
<feature type="compositionally biased region" description="Basic and acidic residues" evidence="1">
    <location>
        <begin position="218"/>
        <end position="233"/>
    </location>
</feature>
<feature type="compositionally biased region" description="Basic and acidic residues" evidence="1">
    <location>
        <begin position="191"/>
        <end position="205"/>
    </location>
</feature>
<feature type="compositionally biased region" description="Basic and acidic residues" evidence="1">
    <location>
        <begin position="242"/>
        <end position="260"/>
    </location>
</feature>
<gene>
    <name evidence="2" type="ORF">DSL72_007664</name>
</gene>
<evidence type="ECO:0000256" key="1">
    <source>
        <dbReference type="SAM" id="MobiDB-lite"/>
    </source>
</evidence>
<feature type="region of interest" description="Disordered" evidence="1">
    <location>
        <begin position="17"/>
        <end position="39"/>
    </location>
</feature>
<evidence type="ECO:0000313" key="2">
    <source>
        <dbReference type="EMBL" id="QSZ34806.1"/>
    </source>
</evidence>
<name>A0A8A3PIM9_9HELO</name>
<feature type="compositionally biased region" description="Basic and acidic residues" evidence="1">
    <location>
        <begin position="96"/>
        <end position="118"/>
    </location>
</feature>
<dbReference type="OrthoDB" id="3563859at2759"/>
<feature type="compositionally biased region" description="Basic and acidic residues" evidence="1">
    <location>
        <begin position="130"/>
        <end position="149"/>
    </location>
</feature>
<accession>A0A8A3PIM9</accession>
<feature type="compositionally biased region" description="Low complexity" evidence="1">
    <location>
        <begin position="310"/>
        <end position="321"/>
    </location>
</feature>
<organism evidence="2 3">
    <name type="scientific">Monilinia vaccinii-corymbosi</name>
    <dbReference type="NCBI Taxonomy" id="61207"/>
    <lineage>
        <taxon>Eukaryota</taxon>
        <taxon>Fungi</taxon>
        <taxon>Dikarya</taxon>
        <taxon>Ascomycota</taxon>
        <taxon>Pezizomycotina</taxon>
        <taxon>Leotiomycetes</taxon>
        <taxon>Helotiales</taxon>
        <taxon>Sclerotiniaceae</taxon>
        <taxon>Monilinia</taxon>
    </lineage>
</organism>
<feature type="region of interest" description="Disordered" evidence="1">
    <location>
        <begin position="56"/>
        <end position="416"/>
    </location>
</feature>
<dbReference type="AlphaFoldDB" id="A0A8A3PIM9"/>
<keyword evidence="3" id="KW-1185">Reference proteome</keyword>